<feature type="region of interest" description="Disordered" evidence="1">
    <location>
        <begin position="530"/>
        <end position="562"/>
    </location>
</feature>
<dbReference type="InterPro" id="IPR026010">
    <property type="entry name" value="NSP1/NUP62"/>
</dbReference>
<sequence>MQKGFYSNGKALPIPQNPLPKKIISFGSISINFIDQNVITFLGHFNRFSLHATTLNILTVNVRISKLIVLNIWPMFKDTIRLSILRLVHFHDGIFPEFPPDDSANASDGQAVAKAAFSNASSPVSFVIFVYFPPSSSLSSVMPFKLTNEFTGEKLELSKEDGEEDLSGFSLIRCPIVPDDKKQQQMINEFNLRLNQINIWIGDDGVSDGLLDGSPGLSVRWKALPIPQNPLPNKFIGFNAIFISFFDHNVLTFIRCFHRFFVSNTTKLSIDSSKPQKWADFRSLSPHSITLASHISRHLQLLLLICCHQQRNSMVLFALLPAQLVLIVAAVCLVIITQCCGCGQKNTEEPQTPAEPQGAEASAKPTGQSAAPGGTSAAGGTSAVGQQPAEASKKSLAQAGTASTVPSVYAAPGTGTVMGTTSQKSAAPAAGASALGTASQKTAPAGGTSALGTASQKTAPAGGTSALGTASQKTAPAGGTSALGTASQKTAAAGGTSALGTASQKTAAAGGTSALGTASQKTAAAGGTSALGTASQKTAAAGGTSALGTASQKSAAGGTTLKSAPVGGASALGIASQKSAAGGAASQKA</sequence>
<keyword evidence="4" id="KW-1185">Reference proteome</keyword>
<keyword evidence="2" id="KW-1133">Transmembrane helix</keyword>
<feature type="compositionally biased region" description="Low complexity" evidence="1">
    <location>
        <begin position="366"/>
        <end position="387"/>
    </location>
</feature>
<evidence type="ECO:0000256" key="1">
    <source>
        <dbReference type="SAM" id="MobiDB-lite"/>
    </source>
</evidence>
<protein>
    <submittedName>
        <fullName evidence="3">Uncharacterized protein</fullName>
    </submittedName>
</protein>
<dbReference type="Proteomes" id="UP001620626">
    <property type="component" value="Unassembled WGS sequence"/>
</dbReference>
<organism evidence="3 4">
    <name type="scientific">Heterodera trifolii</name>
    <dbReference type="NCBI Taxonomy" id="157864"/>
    <lineage>
        <taxon>Eukaryota</taxon>
        <taxon>Metazoa</taxon>
        <taxon>Ecdysozoa</taxon>
        <taxon>Nematoda</taxon>
        <taxon>Chromadorea</taxon>
        <taxon>Rhabditida</taxon>
        <taxon>Tylenchina</taxon>
        <taxon>Tylenchomorpha</taxon>
        <taxon>Tylenchoidea</taxon>
        <taxon>Heteroderidae</taxon>
        <taxon>Heteroderinae</taxon>
        <taxon>Heterodera</taxon>
    </lineage>
</organism>
<dbReference type="EMBL" id="JBICBT010000508">
    <property type="protein sequence ID" value="KAL3111327.1"/>
    <property type="molecule type" value="Genomic_DNA"/>
</dbReference>
<feature type="region of interest" description="Disordered" evidence="1">
    <location>
        <begin position="438"/>
        <end position="482"/>
    </location>
</feature>
<feature type="transmembrane region" description="Helical" evidence="2">
    <location>
        <begin position="314"/>
        <end position="336"/>
    </location>
</feature>
<feature type="region of interest" description="Disordered" evidence="1">
    <location>
        <begin position="346"/>
        <end position="398"/>
    </location>
</feature>
<keyword evidence="2" id="KW-0812">Transmembrane</keyword>
<gene>
    <name evidence="3" type="ORF">niasHT_013369</name>
</gene>
<evidence type="ECO:0000313" key="3">
    <source>
        <dbReference type="EMBL" id="KAL3111327.1"/>
    </source>
</evidence>
<evidence type="ECO:0000256" key="2">
    <source>
        <dbReference type="SAM" id="Phobius"/>
    </source>
</evidence>
<dbReference type="PANTHER" id="PTHR12084:SF0">
    <property type="entry name" value="NUCLEAR PORE GLYCOPROTEIN P62"/>
    <property type="match status" value="1"/>
</dbReference>
<proteinExistence type="predicted"/>
<reference evidence="3 4" key="1">
    <citation type="submission" date="2024-10" db="EMBL/GenBank/DDBJ databases">
        <authorList>
            <person name="Kim D."/>
        </authorList>
    </citation>
    <scope>NUCLEOTIDE SEQUENCE [LARGE SCALE GENOMIC DNA]</scope>
    <source>
        <strain evidence="3">BH-2024</strain>
    </source>
</reference>
<comment type="caution">
    <text evidence="3">The sequence shown here is derived from an EMBL/GenBank/DDBJ whole genome shotgun (WGS) entry which is preliminary data.</text>
</comment>
<accession>A0ABD2L8V1</accession>
<keyword evidence="2" id="KW-0472">Membrane</keyword>
<dbReference type="AlphaFoldDB" id="A0ABD2L8V1"/>
<evidence type="ECO:0000313" key="4">
    <source>
        <dbReference type="Proteomes" id="UP001620626"/>
    </source>
</evidence>
<dbReference type="PANTHER" id="PTHR12084">
    <property type="entry name" value="NUCLEAR PORE GLYCOPROTEIN P62-RELATED"/>
    <property type="match status" value="1"/>
</dbReference>
<feature type="compositionally biased region" description="Low complexity" evidence="1">
    <location>
        <begin position="530"/>
        <end position="551"/>
    </location>
</feature>
<name>A0ABD2L8V1_9BILA</name>